<evidence type="ECO:0000256" key="5">
    <source>
        <dbReference type="ARBA" id="ARBA00049880"/>
    </source>
</evidence>
<dbReference type="EMBL" id="UPXX01000004">
    <property type="protein sequence ID" value="VBB41593.1"/>
    <property type="molecule type" value="Genomic_DNA"/>
</dbReference>
<dbReference type="PANTHER" id="PTHR36449">
    <property type="entry name" value="ACETYLTRANSFERASE-RELATED"/>
    <property type="match status" value="1"/>
</dbReference>
<dbReference type="Pfam" id="PF13508">
    <property type="entry name" value="Acetyltransf_7"/>
    <property type="match status" value="1"/>
</dbReference>
<reference evidence="7" key="1">
    <citation type="submission" date="2018-07" db="EMBL/GenBank/DDBJ databases">
        <authorList>
            <consortium name="Genoscope - CEA"/>
            <person name="William W."/>
        </authorList>
    </citation>
    <scope>NUCLEOTIDE SEQUENCE</scope>
    <source>
        <strain evidence="7">IK1</strain>
    </source>
</reference>
<protein>
    <submittedName>
        <fullName evidence="7">GCN5-related N-acetyltransferase</fullName>
    </submittedName>
</protein>
<evidence type="ECO:0000259" key="6">
    <source>
        <dbReference type="Pfam" id="PF13508"/>
    </source>
</evidence>
<keyword evidence="3 7" id="KW-0808">Transferase</keyword>
<sequence length="174" mass="19122">MGGRFGPVHKLTAAAEAGAFDCGQHELNLFLHRYALVNQRANSAQTYVSCVGGDVVGYYSLCVGSVGFDEAPHRVIKGIARHRVPVMLLARLGVDQRFQCQGLGRALLKDAILRTLQAADIAGIRALLAHAKDEHAKQWYLSWDFEPSPTDPFHLFLLIKDMRAAGRLVIEDSP</sequence>
<keyword evidence="4" id="KW-0012">Acyltransferase</keyword>
<accession>A0A653A0N4</accession>
<keyword evidence="1" id="KW-0678">Repressor</keyword>
<dbReference type="InterPro" id="IPR000182">
    <property type="entry name" value="GNAT_dom"/>
</dbReference>
<evidence type="ECO:0000256" key="1">
    <source>
        <dbReference type="ARBA" id="ARBA00022491"/>
    </source>
</evidence>
<keyword evidence="2" id="KW-1277">Toxin-antitoxin system</keyword>
<proteinExistence type="predicted"/>
<comment type="catalytic activity">
    <reaction evidence="5">
        <text>glycyl-tRNA(Gly) + acetyl-CoA = N-acetylglycyl-tRNA(Gly) + CoA + H(+)</text>
        <dbReference type="Rhea" id="RHEA:81867"/>
        <dbReference type="Rhea" id="RHEA-COMP:9683"/>
        <dbReference type="Rhea" id="RHEA-COMP:19766"/>
        <dbReference type="ChEBI" id="CHEBI:15378"/>
        <dbReference type="ChEBI" id="CHEBI:57287"/>
        <dbReference type="ChEBI" id="CHEBI:57288"/>
        <dbReference type="ChEBI" id="CHEBI:78522"/>
        <dbReference type="ChEBI" id="CHEBI:232036"/>
    </reaction>
</comment>
<evidence type="ECO:0000256" key="3">
    <source>
        <dbReference type="ARBA" id="ARBA00022679"/>
    </source>
</evidence>
<dbReference type="SUPFAM" id="SSF55729">
    <property type="entry name" value="Acyl-CoA N-acyltransferases (Nat)"/>
    <property type="match status" value="1"/>
</dbReference>
<dbReference type="GO" id="GO:0016747">
    <property type="term" value="F:acyltransferase activity, transferring groups other than amino-acyl groups"/>
    <property type="evidence" value="ECO:0007669"/>
    <property type="project" value="InterPro"/>
</dbReference>
<evidence type="ECO:0000313" key="7">
    <source>
        <dbReference type="EMBL" id="VBB41593.1"/>
    </source>
</evidence>
<dbReference type="InterPro" id="IPR016181">
    <property type="entry name" value="Acyl_CoA_acyltransferase"/>
</dbReference>
<evidence type="ECO:0000256" key="4">
    <source>
        <dbReference type="ARBA" id="ARBA00023315"/>
    </source>
</evidence>
<dbReference type="PANTHER" id="PTHR36449:SF1">
    <property type="entry name" value="ACETYLTRANSFERASE"/>
    <property type="match status" value="1"/>
</dbReference>
<organism evidence="7">
    <name type="scientific">Uncultured Desulfatiglans sp</name>
    <dbReference type="NCBI Taxonomy" id="1748965"/>
    <lineage>
        <taxon>Bacteria</taxon>
        <taxon>Pseudomonadati</taxon>
        <taxon>Thermodesulfobacteriota</taxon>
        <taxon>Desulfobacteria</taxon>
        <taxon>Desulfatiglandales</taxon>
        <taxon>Desulfatiglandaceae</taxon>
        <taxon>Desulfatiglans</taxon>
        <taxon>environmental samples</taxon>
    </lineage>
</organism>
<name>A0A653A0N4_UNCDX</name>
<gene>
    <name evidence="7" type="ORF">TRIP_B120028</name>
</gene>
<feature type="domain" description="N-acetyltransferase" evidence="6">
    <location>
        <begin position="45"/>
        <end position="147"/>
    </location>
</feature>
<dbReference type="AlphaFoldDB" id="A0A653A0N4"/>
<dbReference type="Gene3D" id="3.40.630.30">
    <property type="match status" value="1"/>
</dbReference>
<evidence type="ECO:0000256" key="2">
    <source>
        <dbReference type="ARBA" id="ARBA00022649"/>
    </source>
</evidence>